<dbReference type="Proteomes" id="UP001054821">
    <property type="component" value="Chromosome 2"/>
</dbReference>
<evidence type="ECO:0000313" key="3">
    <source>
        <dbReference type="Proteomes" id="UP001054821"/>
    </source>
</evidence>
<comment type="caution">
    <text evidence="2">The sequence shown here is derived from an EMBL/GenBank/DDBJ whole genome shotgun (WGS) entry which is preliminary data.</text>
</comment>
<sequence length="145" mass="15923">MLEQLTPAKPEKGEKSGIKTLDSFAASQSESESVSSETSDISKIENAFKNLLGYQLKKGHNWQLGLTGTTMAPKKDKHKETASLPKPTQSQQRLGLKASILLCLRDARFTEFSDSTLGVIESSLCNGPVHFDCYPDFTGNSYHLI</sequence>
<reference evidence="2 3" key="1">
    <citation type="journal article" date="2022" name="G3 (Bethesda)">
        <title>Whole-genome sequence and methylome profiling of the almond [Prunus dulcis (Mill.) D.A. Webb] cultivar 'Nonpareil'.</title>
        <authorList>
            <person name="D'Amico-Willman K.M."/>
            <person name="Ouma W.Z."/>
            <person name="Meulia T."/>
            <person name="Sideli G.M."/>
            <person name="Gradziel T.M."/>
            <person name="Fresnedo-Ramirez J."/>
        </authorList>
    </citation>
    <scope>NUCLEOTIDE SEQUENCE [LARGE SCALE GENOMIC DNA]</scope>
    <source>
        <strain evidence="2">Clone GOH B32 T37-40</strain>
    </source>
</reference>
<accession>A0AAD4WJS9</accession>
<feature type="compositionally biased region" description="Low complexity" evidence="1">
    <location>
        <begin position="27"/>
        <end position="40"/>
    </location>
</feature>
<dbReference type="EMBL" id="JAJFAZ020000002">
    <property type="protein sequence ID" value="KAI5343954.1"/>
    <property type="molecule type" value="Genomic_DNA"/>
</dbReference>
<dbReference type="PANTHER" id="PTHR47599:SF4">
    <property type="entry name" value="POLYPROTEIN"/>
    <property type="match status" value="1"/>
</dbReference>
<proteinExistence type="predicted"/>
<name>A0AAD4WJS9_PRUDU</name>
<protein>
    <submittedName>
        <fullName evidence="2">Uncharacterized protein</fullName>
    </submittedName>
</protein>
<keyword evidence="3" id="KW-1185">Reference proteome</keyword>
<organism evidence="2 3">
    <name type="scientific">Prunus dulcis</name>
    <name type="common">Almond</name>
    <name type="synonym">Amygdalus dulcis</name>
    <dbReference type="NCBI Taxonomy" id="3755"/>
    <lineage>
        <taxon>Eukaryota</taxon>
        <taxon>Viridiplantae</taxon>
        <taxon>Streptophyta</taxon>
        <taxon>Embryophyta</taxon>
        <taxon>Tracheophyta</taxon>
        <taxon>Spermatophyta</taxon>
        <taxon>Magnoliopsida</taxon>
        <taxon>eudicotyledons</taxon>
        <taxon>Gunneridae</taxon>
        <taxon>Pentapetalae</taxon>
        <taxon>rosids</taxon>
        <taxon>fabids</taxon>
        <taxon>Rosales</taxon>
        <taxon>Rosaceae</taxon>
        <taxon>Amygdaloideae</taxon>
        <taxon>Amygdaleae</taxon>
        <taxon>Prunus</taxon>
    </lineage>
</organism>
<feature type="region of interest" description="Disordered" evidence="1">
    <location>
        <begin position="1"/>
        <end position="40"/>
    </location>
</feature>
<feature type="region of interest" description="Disordered" evidence="1">
    <location>
        <begin position="67"/>
        <end position="91"/>
    </location>
</feature>
<dbReference type="PANTHER" id="PTHR47599">
    <property type="entry name" value="CELL-TO-CELL MOVEMENT PROTEIN"/>
    <property type="match status" value="1"/>
</dbReference>
<evidence type="ECO:0000256" key="1">
    <source>
        <dbReference type="SAM" id="MobiDB-lite"/>
    </source>
</evidence>
<dbReference type="AlphaFoldDB" id="A0AAD4WJS9"/>
<dbReference type="InterPro" id="IPR051596">
    <property type="entry name" value="Caulimoviridae_Movement"/>
</dbReference>
<evidence type="ECO:0000313" key="2">
    <source>
        <dbReference type="EMBL" id="KAI5343954.1"/>
    </source>
</evidence>
<gene>
    <name evidence="2" type="ORF">L3X38_011830</name>
</gene>